<dbReference type="STRING" id="112248.SAMN05444392_105202"/>
<proteinExistence type="predicted"/>
<dbReference type="Proteomes" id="UP000184476">
    <property type="component" value="Unassembled WGS sequence"/>
</dbReference>
<dbReference type="EMBL" id="FQVL01000005">
    <property type="protein sequence ID" value="SHE97400.1"/>
    <property type="molecule type" value="Genomic_DNA"/>
</dbReference>
<dbReference type="RefSeq" id="WP_073154808.1">
    <property type="nucleotide sequence ID" value="NZ_FQVL01000005.1"/>
</dbReference>
<reference evidence="1 2" key="1">
    <citation type="submission" date="2016-11" db="EMBL/GenBank/DDBJ databases">
        <authorList>
            <person name="Jaros S."/>
            <person name="Januszkiewicz K."/>
            <person name="Wedrychowicz H."/>
        </authorList>
    </citation>
    <scope>NUCLEOTIDE SEQUENCE [LARGE SCALE GENOMIC DNA]</scope>
    <source>
        <strain evidence="1 2">DSM 44666</strain>
    </source>
</reference>
<dbReference type="AlphaFoldDB" id="A0A1M4XVD8"/>
<accession>A0A1M4XVD8</accession>
<dbReference type="NCBIfam" id="TIGR02837">
    <property type="entry name" value="spore_II_R"/>
    <property type="match status" value="1"/>
</dbReference>
<protein>
    <submittedName>
        <fullName evidence="1">Stage II sporulation protein R</fullName>
    </submittedName>
</protein>
<evidence type="ECO:0000313" key="1">
    <source>
        <dbReference type="EMBL" id="SHE97400.1"/>
    </source>
</evidence>
<name>A0A1M4XVD8_9BACL</name>
<keyword evidence="2" id="KW-1185">Reference proteome</keyword>
<dbReference type="InterPro" id="IPR014202">
    <property type="entry name" value="Spore_II_R"/>
</dbReference>
<organism evidence="1 2">
    <name type="scientific">Seinonella peptonophila</name>
    <dbReference type="NCBI Taxonomy" id="112248"/>
    <lineage>
        <taxon>Bacteria</taxon>
        <taxon>Bacillati</taxon>
        <taxon>Bacillota</taxon>
        <taxon>Bacilli</taxon>
        <taxon>Bacillales</taxon>
        <taxon>Thermoactinomycetaceae</taxon>
        <taxon>Seinonella</taxon>
    </lineage>
</organism>
<dbReference type="Pfam" id="PF09551">
    <property type="entry name" value="Spore_II_R"/>
    <property type="match status" value="1"/>
</dbReference>
<gene>
    <name evidence="1" type="ORF">SAMN05444392_105202</name>
</gene>
<dbReference type="OrthoDB" id="9793324at2"/>
<evidence type="ECO:0000313" key="2">
    <source>
        <dbReference type="Proteomes" id="UP000184476"/>
    </source>
</evidence>
<sequence length="216" mass="25178">MKRRIYIILTVICLLIATGYMIDPMSITENASLDQPAIPAQAIRLRILANSNTVQDQWLKRKVRDQIVSEMKQWAQQPKTRAEARQLIRKRLPQLQEIAIETIRRYGFSYPVHLQFGRVPFPTKLYGEQVYPAGFYEALLIRIGRGEGDNWWCVLFPPLCFVEMQNGDAVQAHSSASLVDNQAYAEEAKRVEQEQPPQVRFLLLDKYREWMQNLQK</sequence>